<dbReference type="EMBL" id="BNJQ01000021">
    <property type="protein sequence ID" value="GHP08542.1"/>
    <property type="molecule type" value="Genomic_DNA"/>
</dbReference>
<dbReference type="GO" id="GO:0010190">
    <property type="term" value="P:cytochrome b6f complex assembly"/>
    <property type="evidence" value="ECO:0007669"/>
    <property type="project" value="InterPro"/>
</dbReference>
<gene>
    <name evidence="2" type="ORF">PPROV_000728000</name>
</gene>
<dbReference type="Pfam" id="PF11152">
    <property type="entry name" value="CCB2_CCB4"/>
    <property type="match status" value="1"/>
</dbReference>
<feature type="compositionally biased region" description="Basic residues" evidence="1">
    <location>
        <begin position="55"/>
        <end position="72"/>
    </location>
</feature>
<dbReference type="PANTHER" id="PTHR36403:SF1">
    <property type="entry name" value="PROTEIN COFACTOR ASSEMBLY OF COMPLEX C SUBUNIT B CCB2, CHLOROPLASTIC"/>
    <property type="match status" value="1"/>
</dbReference>
<sequence>MDRASPYLTKPALHHTCVISSSPRAMASAAQCRLSPLASARFRHLPPALAPPRPLRSRQHKGAAPRRRRAHTKARENDESDVDVAMFQFTVGLPFIDDDDLPTALAATCALMLAANHAAAESNGDGLAFTETVGIALAFTLASVKPLGTMLRDAGALAGAVGANAVEKRRTTIEGTESTFYLPEKDASETPTAGAKDMAWLTFAALRNTGVDGVAVIEEGALRCVRGAVDAERARQLREESERVPASSPSSDGDDVWLVDRDAVDAARASLTWLEVVPRNARSVLGTTHGKRALVAWSGDARALNRKQRAWLATLVRKPEQEQE</sequence>
<name>A0A830HNN5_9CHLO</name>
<feature type="region of interest" description="Disordered" evidence="1">
    <location>
        <begin position="46"/>
        <end position="79"/>
    </location>
</feature>
<evidence type="ECO:0000256" key="1">
    <source>
        <dbReference type="SAM" id="MobiDB-lite"/>
    </source>
</evidence>
<keyword evidence="3" id="KW-1185">Reference proteome</keyword>
<dbReference type="Proteomes" id="UP000660262">
    <property type="component" value="Unassembled WGS sequence"/>
</dbReference>
<dbReference type="PANTHER" id="PTHR36403">
    <property type="entry name" value="PROTEIN COFACTOR ASSEMBLY OF COMPLEX C SUBUNIT B CCB2, CHLOROPLASTIC"/>
    <property type="match status" value="1"/>
</dbReference>
<dbReference type="InterPro" id="IPR021325">
    <property type="entry name" value="CCB2/CCB4"/>
</dbReference>
<evidence type="ECO:0000313" key="2">
    <source>
        <dbReference type="EMBL" id="GHP08542.1"/>
    </source>
</evidence>
<comment type="caution">
    <text evidence="2">The sequence shown here is derived from an EMBL/GenBank/DDBJ whole genome shotgun (WGS) entry which is preliminary data.</text>
</comment>
<dbReference type="InterPro" id="IPR044970">
    <property type="entry name" value="CCB2"/>
</dbReference>
<accession>A0A830HNN5</accession>
<dbReference type="OrthoDB" id="514937at2759"/>
<evidence type="ECO:0000313" key="3">
    <source>
        <dbReference type="Proteomes" id="UP000660262"/>
    </source>
</evidence>
<protein>
    <submittedName>
        <fullName evidence="2">Uncharacterized protein</fullName>
    </submittedName>
</protein>
<dbReference type="AlphaFoldDB" id="A0A830HNN5"/>
<reference evidence="2" key="1">
    <citation type="submission" date="2020-10" db="EMBL/GenBank/DDBJ databases">
        <title>Unveiling of a novel bifunctional photoreceptor, Dualchrome1, isolated from a cosmopolitan green alga.</title>
        <authorList>
            <person name="Suzuki S."/>
            <person name="Kawachi M."/>
        </authorList>
    </citation>
    <scope>NUCLEOTIDE SEQUENCE</scope>
    <source>
        <strain evidence="2">NIES 2893</strain>
    </source>
</reference>
<proteinExistence type="predicted"/>
<organism evidence="2 3">
    <name type="scientific">Pycnococcus provasolii</name>
    <dbReference type="NCBI Taxonomy" id="41880"/>
    <lineage>
        <taxon>Eukaryota</taxon>
        <taxon>Viridiplantae</taxon>
        <taxon>Chlorophyta</taxon>
        <taxon>Pseudoscourfieldiophyceae</taxon>
        <taxon>Pseudoscourfieldiales</taxon>
        <taxon>Pycnococcaceae</taxon>
        <taxon>Pycnococcus</taxon>
    </lineage>
</organism>